<dbReference type="AlphaFoldDB" id="A0A7K7BIJ8"/>
<dbReference type="InterPro" id="IPR013783">
    <property type="entry name" value="Ig-like_fold"/>
</dbReference>
<feature type="non-terminal residue" evidence="3">
    <location>
        <position position="145"/>
    </location>
</feature>
<dbReference type="InterPro" id="IPR036179">
    <property type="entry name" value="Ig-like_dom_sf"/>
</dbReference>
<dbReference type="SUPFAM" id="SSF48726">
    <property type="entry name" value="Immunoglobulin"/>
    <property type="match status" value="1"/>
</dbReference>
<name>A0A7K7BIJ8_9AVES</name>
<dbReference type="CDD" id="cd00098">
    <property type="entry name" value="IgC1"/>
    <property type="match status" value="1"/>
</dbReference>
<dbReference type="InterPro" id="IPR007110">
    <property type="entry name" value="Ig-like_dom"/>
</dbReference>
<protein>
    <submittedName>
        <fullName evidence="3">IGHM protein</fullName>
    </submittedName>
</protein>
<dbReference type="Pfam" id="PF07654">
    <property type="entry name" value="C1-set"/>
    <property type="match status" value="1"/>
</dbReference>
<keyword evidence="1" id="KW-0393">Immunoglobulin domain</keyword>
<proteinExistence type="predicted"/>
<dbReference type="InterPro" id="IPR003597">
    <property type="entry name" value="Ig_C1-set"/>
</dbReference>
<dbReference type="Proteomes" id="UP000531938">
    <property type="component" value="Unassembled WGS sequence"/>
</dbReference>
<dbReference type="PANTHER" id="PTHR23411">
    <property type="entry name" value="TAPASIN"/>
    <property type="match status" value="1"/>
</dbReference>
<feature type="non-terminal residue" evidence="3">
    <location>
        <position position="1"/>
    </location>
</feature>
<comment type="caution">
    <text evidence="3">The sequence shown here is derived from an EMBL/GenBank/DDBJ whole genome shotgun (WGS) entry which is preliminary data.</text>
</comment>
<dbReference type="PROSITE" id="PS50835">
    <property type="entry name" value="IG_LIKE"/>
    <property type="match status" value="1"/>
</dbReference>
<dbReference type="InterPro" id="IPR050380">
    <property type="entry name" value="Immune_Resp_Modulators"/>
</dbReference>
<evidence type="ECO:0000313" key="4">
    <source>
        <dbReference type="Proteomes" id="UP000531938"/>
    </source>
</evidence>
<accession>A0A7K7BIJ8</accession>
<organism evidence="3 4">
    <name type="scientific">Nothoprocta ornata</name>
    <dbReference type="NCBI Taxonomy" id="83376"/>
    <lineage>
        <taxon>Eukaryota</taxon>
        <taxon>Metazoa</taxon>
        <taxon>Chordata</taxon>
        <taxon>Craniata</taxon>
        <taxon>Vertebrata</taxon>
        <taxon>Euteleostomi</taxon>
        <taxon>Archelosauria</taxon>
        <taxon>Archosauria</taxon>
        <taxon>Dinosauria</taxon>
        <taxon>Saurischia</taxon>
        <taxon>Theropoda</taxon>
        <taxon>Coelurosauria</taxon>
        <taxon>Aves</taxon>
        <taxon>Palaeognathae</taxon>
        <taxon>Tinamiformes</taxon>
        <taxon>Tinamidae</taxon>
        <taxon>Nothoprocta</taxon>
    </lineage>
</organism>
<evidence type="ECO:0000313" key="3">
    <source>
        <dbReference type="EMBL" id="NWY08271.1"/>
    </source>
</evidence>
<feature type="domain" description="Ig-like" evidence="2">
    <location>
        <begin position="45"/>
        <end position="143"/>
    </location>
</feature>
<evidence type="ECO:0000256" key="1">
    <source>
        <dbReference type="ARBA" id="ARBA00023319"/>
    </source>
</evidence>
<evidence type="ECO:0000259" key="2">
    <source>
        <dbReference type="PROSITE" id="PS50835"/>
    </source>
</evidence>
<sequence length="145" mass="15581">LYTAASRLTLPLAEGKSQQPFYCRAQHPEGDRYVELTNPGSVVPPTLDVSLHPPSREEFEGPFRNATALCRVVSPRRQPVELRWLKNGAPQEAGVATRGPAADGHGAYVTDSSLAVAAADWDAGAVYTCEVEGEMRNTSKALECG</sequence>
<dbReference type="Gene3D" id="2.60.40.10">
    <property type="entry name" value="Immunoglobulins"/>
    <property type="match status" value="1"/>
</dbReference>
<dbReference type="EMBL" id="VZSH01000636">
    <property type="protein sequence ID" value="NWY08271.1"/>
    <property type="molecule type" value="Genomic_DNA"/>
</dbReference>
<gene>
    <name evidence="3" type="primary">Ighm</name>
    <name evidence="3" type="ORF">NOTORN_R15291</name>
</gene>
<keyword evidence="4" id="KW-1185">Reference proteome</keyword>
<reference evidence="3 4" key="1">
    <citation type="submission" date="2019-09" db="EMBL/GenBank/DDBJ databases">
        <title>Bird 10,000 Genomes (B10K) Project - Family phase.</title>
        <authorList>
            <person name="Zhang G."/>
        </authorList>
    </citation>
    <scope>NUCLEOTIDE SEQUENCE [LARGE SCALE GENOMIC DNA]</scope>
    <source>
        <strain evidence="3">B10K-MSB-03</strain>
    </source>
</reference>
<dbReference type="SMART" id="SM00407">
    <property type="entry name" value="IGc1"/>
    <property type="match status" value="1"/>
</dbReference>